<dbReference type="OrthoDB" id="10042665at2759"/>
<name>A0A0L0T161_ALLM3</name>
<dbReference type="SUPFAM" id="SSF52540">
    <property type="entry name" value="P-loop containing nucleoside triphosphate hydrolases"/>
    <property type="match status" value="1"/>
</dbReference>
<evidence type="ECO:0000259" key="2">
    <source>
        <dbReference type="SMART" id="SM00382"/>
    </source>
</evidence>
<dbReference type="PANTHER" id="PTHR46411:SF3">
    <property type="entry name" value="AAA+ ATPASE DOMAIN-CONTAINING PROTEIN"/>
    <property type="match status" value="1"/>
</dbReference>
<gene>
    <name evidence="3" type="ORF">AMAG_13056</name>
</gene>
<dbReference type="InterPro" id="IPR003593">
    <property type="entry name" value="AAA+_ATPase"/>
</dbReference>
<evidence type="ECO:0000313" key="3">
    <source>
        <dbReference type="EMBL" id="KNE68400.1"/>
    </source>
</evidence>
<evidence type="ECO:0000256" key="1">
    <source>
        <dbReference type="SAM" id="MobiDB-lite"/>
    </source>
</evidence>
<feature type="compositionally biased region" description="Basic and acidic residues" evidence="1">
    <location>
        <begin position="83"/>
        <end position="99"/>
    </location>
</feature>
<dbReference type="EMBL" id="GG745356">
    <property type="protein sequence ID" value="KNE68400.1"/>
    <property type="molecule type" value="Genomic_DNA"/>
</dbReference>
<dbReference type="SMART" id="SM00382">
    <property type="entry name" value="AAA"/>
    <property type="match status" value="1"/>
</dbReference>
<dbReference type="InterPro" id="IPR027417">
    <property type="entry name" value="P-loop_NTPase"/>
</dbReference>
<keyword evidence="4" id="KW-1185">Reference proteome</keyword>
<feature type="domain" description="AAA+ ATPase" evidence="2">
    <location>
        <begin position="606"/>
        <end position="733"/>
    </location>
</feature>
<feature type="compositionally biased region" description="Low complexity" evidence="1">
    <location>
        <begin position="279"/>
        <end position="293"/>
    </location>
</feature>
<accession>A0A0L0T161</accession>
<protein>
    <recommendedName>
        <fullName evidence="2">AAA+ ATPase domain-containing protein</fullName>
    </recommendedName>
</protein>
<feature type="compositionally biased region" description="Basic and acidic residues" evidence="1">
    <location>
        <begin position="120"/>
        <end position="129"/>
    </location>
</feature>
<dbReference type="GO" id="GO:0016887">
    <property type="term" value="F:ATP hydrolysis activity"/>
    <property type="evidence" value="ECO:0007669"/>
    <property type="project" value="InterPro"/>
</dbReference>
<organism evidence="3 4">
    <name type="scientific">Allomyces macrogynus (strain ATCC 38327)</name>
    <name type="common">Allomyces javanicus var. macrogynus</name>
    <dbReference type="NCBI Taxonomy" id="578462"/>
    <lineage>
        <taxon>Eukaryota</taxon>
        <taxon>Fungi</taxon>
        <taxon>Fungi incertae sedis</taxon>
        <taxon>Blastocladiomycota</taxon>
        <taxon>Blastocladiomycetes</taxon>
        <taxon>Blastocladiales</taxon>
        <taxon>Blastocladiaceae</taxon>
        <taxon>Allomyces</taxon>
    </lineage>
</organism>
<evidence type="ECO:0000313" key="4">
    <source>
        <dbReference type="Proteomes" id="UP000054350"/>
    </source>
</evidence>
<dbReference type="GO" id="GO:0005524">
    <property type="term" value="F:ATP binding"/>
    <property type="evidence" value="ECO:0007669"/>
    <property type="project" value="InterPro"/>
</dbReference>
<dbReference type="Pfam" id="PF22942">
    <property type="entry name" value="DUF7025"/>
    <property type="match status" value="1"/>
</dbReference>
<dbReference type="PANTHER" id="PTHR46411">
    <property type="entry name" value="FAMILY ATPASE, PUTATIVE-RELATED"/>
    <property type="match status" value="1"/>
</dbReference>
<dbReference type="AlphaFoldDB" id="A0A0L0T161"/>
<feature type="region of interest" description="Disordered" evidence="1">
    <location>
        <begin position="53"/>
        <end position="141"/>
    </location>
</feature>
<dbReference type="eggNOG" id="KOG0742">
    <property type="taxonomic scope" value="Eukaryota"/>
</dbReference>
<dbReference type="Proteomes" id="UP000054350">
    <property type="component" value="Unassembled WGS sequence"/>
</dbReference>
<dbReference type="Pfam" id="PF00004">
    <property type="entry name" value="AAA"/>
    <property type="match status" value="1"/>
</dbReference>
<dbReference type="STRING" id="578462.A0A0L0T161"/>
<dbReference type="InterPro" id="IPR003959">
    <property type="entry name" value="ATPase_AAA_core"/>
</dbReference>
<feature type="region of interest" description="Disordered" evidence="1">
    <location>
        <begin position="272"/>
        <end position="293"/>
    </location>
</feature>
<dbReference type="CDD" id="cd19481">
    <property type="entry name" value="RecA-like_protease"/>
    <property type="match status" value="1"/>
</dbReference>
<sequence length="847" mass="93481">MPTSTRASISAGTAAAALAATLVTLTALAIAIRAASASRRAPTDEMDTLFDSLVKTDEKEEEDKDEMLDRDVDDGSDSDWDFESSKVKEADTYRRPWSDHDDDDEEEGEKDAGGAGEAVKGVETRKEGDGVGAAGGDDTDPPCYAEIEEVWDRSAYRYVRVKRKSKPDATAKSAKSKAFYVHRRHVVTHGESDLKVNIRIEMQDMARVLQTIIPTEDKLYDSTPFVSARDLYAKICKIETWVVEHAEEAKFAAGKVEAAKREEEEMKMAVEGDGKSMGTTKDGAADPPAAADASKSTSTIAAIAAKPSTDPADVVATHRAIRHLTTFLRTEFAELQSKFDRLIAQGLITYDLLWMLIQAGGIAFGHDAVYDRIQALRVARVRYVIPAAKDETPYFHITGTTIEWSGTRFFPLTVQRAIVKFSGARPLAELALRPIAQMPEATRVQLVERGKMLEVHAGLKYVEYDGPLIVRQGHGGQQRIIKVPVASRIMVDRVSFERQNPDYDVKRPNTMALNDMGVDVTAGADGLALVAPFTDDEYLIMCPQVYGYSFGKKAWGEMLVELVKPIEFAFNAYNQLVLDPATKDLVLGLVESHGKLHADVIQGKGRGLIFLLHGRPGQGKTLTAEVIAEHLQRPLISMGAGELGTTADQLEGRLQDLLTLAETWDAVLLLDEADVFMERRSTHEMHRNACVSVFLRLLERYQGILFLTTNRVGTFDEAFHSRVSLALRFADMDATARRTVWAQALDRLAAHDTHAAGWRDRIDVAKLAQIPFNGRRINGIVRTAHALALRDKVPVDDAHIDVVIQRLRTFDEDVRHGKDPVEAGVYRAKGDDAGADYADAARAAMYM</sequence>
<reference evidence="4" key="2">
    <citation type="submission" date="2009-11" db="EMBL/GenBank/DDBJ databases">
        <title>The Genome Sequence of Allomyces macrogynus strain ATCC 38327.</title>
        <authorList>
            <consortium name="The Broad Institute Genome Sequencing Platform"/>
            <person name="Russ C."/>
            <person name="Cuomo C."/>
            <person name="Shea T."/>
            <person name="Young S.K."/>
            <person name="Zeng Q."/>
            <person name="Koehrsen M."/>
            <person name="Haas B."/>
            <person name="Borodovsky M."/>
            <person name="Guigo R."/>
            <person name="Alvarado L."/>
            <person name="Berlin A."/>
            <person name="Borenstein D."/>
            <person name="Chen Z."/>
            <person name="Engels R."/>
            <person name="Freedman E."/>
            <person name="Gellesch M."/>
            <person name="Goldberg J."/>
            <person name="Griggs A."/>
            <person name="Gujja S."/>
            <person name="Heiman D."/>
            <person name="Hepburn T."/>
            <person name="Howarth C."/>
            <person name="Jen D."/>
            <person name="Larson L."/>
            <person name="Lewis B."/>
            <person name="Mehta T."/>
            <person name="Park D."/>
            <person name="Pearson M."/>
            <person name="Roberts A."/>
            <person name="Saif S."/>
            <person name="Shenoy N."/>
            <person name="Sisk P."/>
            <person name="Stolte C."/>
            <person name="Sykes S."/>
            <person name="Walk T."/>
            <person name="White J."/>
            <person name="Yandava C."/>
            <person name="Burger G."/>
            <person name="Gray M.W."/>
            <person name="Holland P.W.H."/>
            <person name="King N."/>
            <person name="Lang F.B.F."/>
            <person name="Roger A.J."/>
            <person name="Ruiz-Trillo I."/>
            <person name="Lander E."/>
            <person name="Nusbaum C."/>
        </authorList>
    </citation>
    <scope>NUCLEOTIDE SEQUENCE [LARGE SCALE GENOMIC DNA]</scope>
    <source>
        <strain evidence="4">ATCC 38327</strain>
    </source>
</reference>
<proteinExistence type="predicted"/>
<dbReference type="InterPro" id="IPR054289">
    <property type="entry name" value="DUF7025"/>
</dbReference>
<dbReference type="Gene3D" id="3.40.50.300">
    <property type="entry name" value="P-loop containing nucleotide triphosphate hydrolases"/>
    <property type="match status" value="1"/>
</dbReference>
<reference evidence="3 4" key="1">
    <citation type="submission" date="2009-11" db="EMBL/GenBank/DDBJ databases">
        <title>Annotation of Allomyces macrogynus ATCC 38327.</title>
        <authorList>
            <consortium name="The Broad Institute Genome Sequencing Platform"/>
            <person name="Russ C."/>
            <person name="Cuomo C."/>
            <person name="Burger G."/>
            <person name="Gray M.W."/>
            <person name="Holland P.W.H."/>
            <person name="King N."/>
            <person name="Lang F.B.F."/>
            <person name="Roger A.J."/>
            <person name="Ruiz-Trillo I."/>
            <person name="Young S.K."/>
            <person name="Zeng Q."/>
            <person name="Gargeya S."/>
            <person name="Fitzgerald M."/>
            <person name="Haas B."/>
            <person name="Abouelleil A."/>
            <person name="Alvarado L."/>
            <person name="Arachchi H.M."/>
            <person name="Berlin A."/>
            <person name="Chapman S.B."/>
            <person name="Gearin G."/>
            <person name="Goldberg J."/>
            <person name="Griggs A."/>
            <person name="Gujja S."/>
            <person name="Hansen M."/>
            <person name="Heiman D."/>
            <person name="Howarth C."/>
            <person name="Larimer J."/>
            <person name="Lui A."/>
            <person name="MacDonald P.J.P."/>
            <person name="McCowen C."/>
            <person name="Montmayeur A."/>
            <person name="Murphy C."/>
            <person name="Neiman D."/>
            <person name="Pearson M."/>
            <person name="Priest M."/>
            <person name="Roberts A."/>
            <person name="Saif S."/>
            <person name="Shea T."/>
            <person name="Sisk P."/>
            <person name="Stolte C."/>
            <person name="Sykes S."/>
            <person name="Wortman J."/>
            <person name="Nusbaum C."/>
            <person name="Birren B."/>
        </authorList>
    </citation>
    <scope>NUCLEOTIDE SEQUENCE [LARGE SCALE GENOMIC DNA]</scope>
    <source>
        <strain evidence="3 4">ATCC 38327</strain>
    </source>
</reference>
<feature type="compositionally biased region" description="Acidic residues" evidence="1">
    <location>
        <begin position="59"/>
        <end position="82"/>
    </location>
</feature>
<feature type="compositionally biased region" description="Acidic residues" evidence="1">
    <location>
        <begin position="100"/>
        <end position="109"/>
    </location>
</feature>
<dbReference type="VEuPathDB" id="FungiDB:AMAG_13056"/>